<dbReference type="InterPro" id="IPR014030">
    <property type="entry name" value="Ketoacyl_synth_N"/>
</dbReference>
<dbReference type="InterPro" id="IPR014043">
    <property type="entry name" value="Acyl_transferase_dom"/>
</dbReference>
<dbReference type="CDD" id="cd02440">
    <property type="entry name" value="AdoMet_MTases"/>
    <property type="match status" value="1"/>
</dbReference>
<dbReference type="InterPro" id="IPR016036">
    <property type="entry name" value="Malonyl_transacylase_ACP-bd"/>
</dbReference>
<dbReference type="Proteomes" id="UP000193689">
    <property type="component" value="Unassembled WGS sequence"/>
</dbReference>
<dbReference type="Gene3D" id="3.40.47.10">
    <property type="match status" value="1"/>
</dbReference>
<feature type="domain" description="Ketosynthase family 3 (KS3)" evidence="10">
    <location>
        <begin position="6"/>
        <end position="441"/>
    </location>
</feature>
<dbReference type="GO" id="GO:0044550">
    <property type="term" value="P:secondary metabolite biosynthetic process"/>
    <property type="evidence" value="ECO:0007669"/>
    <property type="project" value="TreeGrafter"/>
</dbReference>
<dbReference type="PANTHER" id="PTHR43775:SF20">
    <property type="entry name" value="HYBRID PKS-NRPS SYNTHETASE APDA"/>
    <property type="match status" value="1"/>
</dbReference>
<dbReference type="SUPFAM" id="SSF51735">
    <property type="entry name" value="NAD(P)-binding Rossmann-fold domains"/>
    <property type="match status" value="2"/>
</dbReference>
<dbReference type="CDD" id="cd00833">
    <property type="entry name" value="PKS"/>
    <property type="match status" value="1"/>
</dbReference>
<dbReference type="InterPro" id="IPR018201">
    <property type="entry name" value="Ketoacyl_synth_AS"/>
</dbReference>
<dbReference type="Gene3D" id="3.10.129.110">
    <property type="entry name" value="Polyketide synthase dehydratase"/>
    <property type="match status" value="1"/>
</dbReference>
<feature type="domain" description="Carrier" evidence="9">
    <location>
        <begin position="2371"/>
        <end position="2453"/>
    </location>
</feature>
<evidence type="ECO:0000256" key="4">
    <source>
        <dbReference type="ARBA" id="ARBA00022679"/>
    </source>
</evidence>
<dbReference type="Pfam" id="PF00698">
    <property type="entry name" value="Acyl_transf_1"/>
    <property type="match status" value="1"/>
</dbReference>
<evidence type="ECO:0000256" key="5">
    <source>
        <dbReference type="ARBA" id="ARBA00023002"/>
    </source>
</evidence>
<comment type="caution">
    <text evidence="12">The sequence shown here is derived from an EMBL/GenBank/DDBJ whole genome shotgun (WGS) entry which is preliminary data.</text>
</comment>
<dbReference type="PROSITE" id="PS52019">
    <property type="entry name" value="PKS_MFAS_DH"/>
    <property type="match status" value="1"/>
</dbReference>
<dbReference type="Gene3D" id="3.40.366.10">
    <property type="entry name" value="Malonyl-Coenzyme A Acyl Carrier Protein, domain 2"/>
    <property type="match status" value="1"/>
</dbReference>
<dbReference type="RefSeq" id="XP_040713342.1">
    <property type="nucleotide sequence ID" value="XM_040858543.1"/>
</dbReference>
<feature type="active site" description="Proton acceptor; for dehydratase activity" evidence="7">
    <location>
        <position position="956"/>
    </location>
</feature>
<dbReference type="OrthoDB" id="329835at2759"/>
<proteinExistence type="predicted"/>
<dbReference type="GeneID" id="63774755"/>
<evidence type="ECO:0000313" key="13">
    <source>
        <dbReference type="Proteomes" id="UP000193689"/>
    </source>
</evidence>
<dbReference type="EMBL" id="MCFJ01000010">
    <property type="protein sequence ID" value="ORY61265.1"/>
    <property type="molecule type" value="Genomic_DNA"/>
</dbReference>
<keyword evidence="2" id="KW-0597">Phosphoprotein</keyword>
<dbReference type="Pfam" id="PF14765">
    <property type="entry name" value="PS-DH"/>
    <property type="match status" value="1"/>
</dbReference>
<dbReference type="Pfam" id="PF08659">
    <property type="entry name" value="KR"/>
    <property type="match status" value="1"/>
</dbReference>
<dbReference type="InterPro" id="IPR013968">
    <property type="entry name" value="PKS_KR"/>
</dbReference>
<dbReference type="GO" id="GO:0006633">
    <property type="term" value="P:fatty acid biosynthetic process"/>
    <property type="evidence" value="ECO:0007669"/>
    <property type="project" value="InterPro"/>
</dbReference>
<evidence type="ECO:0000256" key="8">
    <source>
        <dbReference type="SAM" id="MobiDB-lite"/>
    </source>
</evidence>
<reference evidence="12 13" key="1">
    <citation type="submission" date="2016-07" db="EMBL/GenBank/DDBJ databases">
        <title>Pervasive Adenine N6-methylation of Active Genes in Fungi.</title>
        <authorList>
            <consortium name="DOE Joint Genome Institute"/>
            <person name="Mondo S.J."/>
            <person name="Dannebaum R.O."/>
            <person name="Kuo R.C."/>
            <person name="Labutti K."/>
            <person name="Haridas S."/>
            <person name="Kuo A."/>
            <person name="Salamov A."/>
            <person name="Ahrendt S.R."/>
            <person name="Lipzen A."/>
            <person name="Sullivan W."/>
            <person name="Andreopoulos W.B."/>
            <person name="Clum A."/>
            <person name="Lindquist E."/>
            <person name="Daum C."/>
            <person name="Ramamoorthy G.K."/>
            <person name="Gryganskyi A."/>
            <person name="Culley D."/>
            <person name="Magnuson J.K."/>
            <person name="James T.Y."/>
            <person name="O'Malley M.A."/>
            <person name="Stajich J.E."/>
            <person name="Spatafora J.W."/>
            <person name="Visel A."/>
            <person name="Grigoriev I.V."/>
        </authorList>
    </citation>
    <scope>NUCLEOTIDE SEQUENCE [LARGE SCALE GENOMIC DNA]</scope>
    <source>
        <strain evidence="12 13">CBS 129021</strain>
    </source>
</reference>
<dbReference type="InterPro" id="IPR020841">
    <property type="entry name" value="PKS_Beta-ketoAc_synthase_dom"/>
</dbReference>
<keyword evidence="1" id="KW-0596">Phosphopantetheine</keyword>
<dbReference type="SMART" id="SM00822">
    <property type="entry name" value="PKS_KR"/>
    <property type="match status" value="1"/>
</dbReference>
<evidence type="ECO:0000256" key="3">
    <source>
        <dbReference type="ARBA" id="ARBA00022603"/>
    </source>
</evidence>
<dbReference type="InterPro" id="IPR049552">
    <property type="entry name" value="PKS_DH_N"/>
</dbReference>
<dbReference type="Gene3D" id="3.40.50.720">
    <property type="entry name" value="NAD(P)-binding Rossmann-like Domain"/>
    <property type="match status" value="3"/>
</dbReference>
<feature type="region of interest" description="Disordered" evidence="8">
    <location>
        <begin position="2458"/>
        <end position="2511"/>
    </location>
</feature>
<dbReference type="Gene3D" id="3.40.50.150">
    <property type="entry name" value="Vaccinia Virus protein VP39"/>
    <property type="match status" value="1"/>
</dbReference>
<dbReference type="Pfam" id="PF02801">
    <property type="entry name" value="Ketoacyl-synt_C"/>
    <property type="match status" value="1"/>
</dbReference>
<dbReference type="Pfam" id="PF00109">
    <property type="entry name" value="ketoacyl-synt"/>
    <property type="match status" value="1"/>
</dbReference>
<evidence type="ECO:0000259" key="9">
    <source>
        <dbReference type="PROSITE" id="PS50075"/>
    </source>
</evidence>
<dbReference type="SMART" id="SM00826">
    <property type="entry name" value="PKS_DH"/>
    <property type="match status" value="1"/>
</dbReference>
<protein>
    <submittedName>
        <fullName evidence="12">Putative polyketide synthase</fullName>
    </submittedName>
</protein>
<dbReference type="InterPro" id="IPR006162">
    <property type="entry name" value="Ppantetheine_attach_site"/>
</dbReference>
<dbReference type="InterPro" id="IPR032821">
    <property type="entry name" value="PKS_assoc"/>
</dbReference>
<dbReference type="InterPro" id="IPR049551">
    <property type="entry name" value="PKS_DH_C"/>
</dbReference>
<feature type="domain" description="PKS/mFAS DH" evidence="11">
    <location>
        <begin position="924"/>
        <end position="1224"/>
    </location>
</feature>
<dbReference type="InterPro" id="IPR036736">
    <property type="entry name" value="ACP-like_sf"/>
</dbReference>
<accession>A0A1Y2DRG3</accession>
<dbReference type="SUPFAM" id="SSF47336">
    <property type="entry name" value="ACP-like"/>
    <property type="match status" value="1"/>
</dbReference>
<dbReference type="InterPro" id="IPR013120">
    <property type="entry name" value="FAR_NAD-bd"/>
</dbReference>
<dbReference type="Pfam" id="PF07993">
    <property type="entry name" value="NAD_binding_4"/>
    <property type="match status" value="1"/>
</dbReference>
<feature type="compositionally biased region" description="Polar residues" evidence="8">
    <location>
        <begin position="2493"/>
        <end position="2506"/>
    </location>
</feature>
<evidence type="ECO:0000256" key="1">
    <source>
        <dbReference type="ARBA" id="ARBA00022450"/>
    </source>
</evidence>
<dbReference type="InterPro" id="IPR013217">
    <property type="entry name" value="Methyltransf_12"/>
</dbReference>
<dbReference type="InterPro" id="IPR036291">
    <property type="entry name" value="NAD(P)-bd_dom_sf"/>
</dbReference>
<feature type="active site" description="Proton donor; for dehydratase activity" evidence="7">
    <location>
        <position position="1131"/>
    </location>
</feature>
<dbReference type="Pfam" id="PF08242">
    <property type="entry name" value="Methyltransf_12"/>
    <property type="match status" value="1"/>
</dbReference>
<evidence type="ECO:0000259" key="11">
    <source>
        <dbReference type="PROSITE" id="PS52019"/>
    </source>
</evidence>
<dbReference type="PROSITE" id="PS00012">
    <property type="entry name" value="PHOSPHOPANTETHEINE"/>
    <property type="match status" value="1"/>
</dbReference>
<dbReference type="InterPro" id="IPR016035">
    <property type="entry name" value="Acyl_Trfase/lysoPLipase"/>
</dbReference>
<dbReference type="InParanoid" id="A0A1Y2DRG3"/>
<dbReference type="InterPro" id="IPR050091">
    <property type="entry name" value="PKS_NRPS_Biosynth_Enz"/>
</dbReference>
<dbReference type="InterPro" id="IPR016039">
    <property type="entry name" value="Thiolase-like"/>
</dbReference>
<evidence type="ECO:0000256" key="6">
    <source>
        <dbReference type="ARBA" id="ARBA00023268"/>
    </source>
</evidence>
<keyword evidence="5" id="KW-0560">Oxidoreductase</keyword>
<dbReference type="PROSITE" id="PS00606">
    <property type="entry name" value="KS3_1"/>
    <property type="match status" value="1"/>
</dbReference>
<feature type="region of interest" description="C-terminal hotdog fold" evidence="7">
    <location>
        <begin position="1071"/>
        <end position="1224"/>
    </location>
</feature>
<dbReference type="InterPro" id="IPR009081">
    <property type="entry name" value="PP-bd_ACP"/>
</dbReference>
<evidence type="ECO:0000256" key="2">
    <source>
        <dbReference type="ARBA" id="ARBA00022553"/>
    </source>
</evidence>
<dbReference type="InterPro" id="IPR029063">
    <property type="entry name" value="SAM-dependent_MTases_sf"/>
</dbReference>
<keyword evidence="13" id="KW-1185">Reference proteome</keyword>
<dbReference type="GO" id="GO:0004315">
    <property type="term" value="F:3-oxoacyl-[acyl-carrier-protein] synthase activity"/>
    <property type="evidence" value="ECO:0007669"/>
    <property type="project" value="InterPro"/>
</dbReference>
<keyword evidence="6" id="KW-0511">Multifunctional enzyme</keyword>
<dbReference type="InterPro" id="IPR014031">
    <property type="entry name" value="Ketoacyl_synth_C"/>
</dbReference>
<dbReference type="InterPro" id="IPR042104">
    <property type="entry name" value="PKS_dehydratase_sf"/>
</dbReference>
<dbReference type="GO" id="GO:0016491">
    <property type="term" value="F:oxidoreductase activity"/>
    <property type="evidence" value="ECO:0007669"/>
    <property type="project" value="UniProtKB-KW"/>
</dbReference>
<name>A0A1Y2DRG3_9PEZI</name>
<dbReference type="SUPFAM" id="SSF53335">
    <property type="entry name" value="S-adenosyl-L-methionine-dependent methyltransferases"/>
    <property type="match status" value="1"/>
</dbReference>
<dbReference type="InterPro" id="IPR020806">
    <property type="entry name" value="PKS_PP-bd"/>
</dbReference>
<dbReference type="GO" id="GO:0032259">
    <property type="term" value="P:methylation"/>
    <property type="evidence" value="ECO:0007669"/>
    <property type="project" value="UniProtKB-KW"/>
</dbReference>
<dbReference type="GO" id="GO:0008168">
    <property type="term" value="F:methyltransferase activity"/>
    <property type="evidence" value="ECO:0007669"/>
    <property type="project" value="UniProtKB-KW"/>
</dbReference>
<dbReference type="InterPro" id="IPR001227">
    <property type="entry name" value="Ac_transferase_dom_sf"/>
</dbReference>
<dbReference type="FunFam" id="3.40.47.10:FF:000019">
    <property type="entry name" value="Polyketide synthase type I"/>
    <property type="match status" value="1"/>
</dbReference>
<dbReference type="InterPro" id="IPR049900">
    <property type="entry name" value="PKS_mFAS_DH"/>
</dbReference>
<evidence type="ECO:0000259" key="10">
    <source>
        <dbReference type="PROSITE" id="PS52004"/>
    </source>
</evidence>
<keyword evidence="3" id="KW-0489">Methyltransferase</keyword>
<dbReference type="SUPFAM" id="SSF55048">
    <property type="entry name" value="Probable ACP-binding domain of malonyl-CoA ACP transacylase"/>
    <property type="match status" value="1"/>
</dbReference>
<dbReference type="InterPro" id="IPR020807">
    <property type="entry name" value="PKS_DH"/>
</dbReference>
<sequence>MAPILNEPIAIVGSACRFAGDATSPSKLWELLREPKDVRREIPDERFSAKGFYHVNNAHHGHTNVRHAYMINEDVAKFDTEFFGIKPVEARAIDPQQRLLMETVYEGLEDAGLAMNGLRGSDTSVYVGVMRNDYEDLLLRELQSAPTYHSTGIGRSILSNRISYFFDWHGPSITMDTACSSSLVAVHMAVQALRSGESRVSVACGSNLLLGPENFIFESKLKMLSPDGRSKMWDRDANGYARGDGVAVVVMKTLSQAIADGDSIDCIIRETSLNQDGATTGITMPSAVARKALIRATYEKAGLDIQAETDRPQYFEAHGTGTPAGDPIEAEAIAKAFYGDKMESRHGAHPLYVGSIKTVLGHTEGTAGIAAILKASLALQNSLIPPNLLFHNLSDGVKPFYDNLEIPTAARPWPAAKGGLRRASVNSFGFGGANAHAILESYDGPSPASPDDSNTTLFTPFVFSALSEQSLRMGLSDYSAFLESNHGVDAKNLAYTLRHRRSVFPYRVSFTASSTEDLRSKMAGVLNDESSPVGVRALPASARAAPKILGVFTGQGAQYARMGAELLEYSTMARRIIQDLESYLEPLPDRPTWSLQAELLASSKTSRVGEANVKLDAVVGHSSGEIAAAYASGFLTARDAMVVAYYRGLHAQLAASPTGAKGAMLAVGTSMEDAEVLCNDEEFIGRINVAASNSSSSVTISGDEDAVDDLLIILQDENKFSRKLRVDKAYHSRHMFPAFDPYVQSVRASGVKARKPTEDNKCVWFSSVYNKPVYLGTEFDFQLSDTYWAENMTKPVLFSQALSTALASGTEYDIAIEIGPHPALKGPASQTIQEVLEKEIPYIGTLVRATDAVASLSTGLGSLWTRLDKNSIDLDRFDNAVSGNSKRSYSVVKGLPTYPWNHGVSHWHESRRSLKLRTRKDAPHPLLGDVSPDSAPHSLEWHNLLRASELPWLDGHRVQSQTVFPAAGYASTAFEAAKSLAEGKSIRLLELNNLNIRQAVDFSDEEAGVEVVIRLTGIDHASSHHIKAEFSFSADLGSNELTLAATGDLDVFLGEPSPFIFPERAATPPHTIAVETERFYRSLADLGYNFSGRFQSLSGLRRKHGLSTCHINMVAHETGEEALFVHPAKLDASFQSIILAYAYPYDEQLRIMHLPTSISRIRVNPALCGQRDSDEQSHVDAWLRPIADGQGFTGDCTIYSKHSASAAIRVEGVTLRPLGSMTASDDRKVFSKMHWFPSEPDMGDASADTTVTEEDRQVLRMLERMSTYYLREFDKQIPADALARRERPNSCYLNYAQHMTALVARGENPWVEKEWQQDTLADVYKATDPYEDLIPDVKIMHLVGQQMPRVFRGETTMLAEFRESGLLDDYYTVGFGFKQVCKWLSRVLVQICNRYPHMNILEIGAGTGGATKSILPALDRNFLSYTFTDVSAGFFDNAATLFSDYKDQMRFKVFDLEKDPLDQGYAEGSYDVIVGSLVVHATAELEKTMHYLRRLLKPGGLLVIGEGCRNCTTGGFIFGPLAGWWLGVDEGRALTPFVSGEEWDRILKATGFSGVDTATPKEQEDVYGVTVWVAQATNDEVHFIREPLSSPPEAHRIEKLAIVGGKTAKTAHLVEALQLILMPYAADKIRVFKTLADVDYDFADATSTVVSLADLDGAVFDDIQPSEWHDLKRMFEVGKTLLWLTSGRESDQPYANMMVGFGRTAHLETPGLRLQFLDVPDATKLDARKIAEALLRLQVEVPEDRTDILWTVESEIVLDASDHHFISRLRAMPEANDRYNSAFRPIQHEVDIGQSAVQLQREPAGYVLKELSHYGTSESSETTVALRITHSLLYALGTPVGPKFLVLGESTGTKYMALVPSLTSVLNIPAKAIVSCELGGLPEATILSLAAAYLVAAAICDPLVAGETLAVHNAPSLLHQAISAEALEKNLGVVFTTDSAEEAEADSALPIPPYLSRAEASRFLPEGTRAFVGLSNHTIRRSDNELTMLAALSRHVRKETVETLYSADATPAVASSAGLLNSLAQRAFKYAQSYSGSAQASNTTSTVLALEDLVGKQIPVELSTIVDWSKSPKQLANVSRLDSRPMFKADKTYWMVGLSGALGISLCDWMIECGTRYLVLTSRNPNIAPEWVRAHDRKGVKVTIIPCDVTDEPRLRSVHKTICDTLPPIAGVLNGAMVLRDVSILNMTYEQFMGVARPKVLGSVYLDRIFDHQPLDFFIFFSSINGVVGNLGQANYTAANMFMCAMAANRRKRGLTACALDVGAIVGAGYMERESSKALDLTVSKMALMHLSEEDFHQLFAEGIEAGLPNSRDGPEVSTGLLDVAANADERPRWCKDPKFLHFINHRTGSSGEKSRQAASLSIADMLKGCKTEGELLKVIQDTFAAQLRNILQMTTPDKHLMTMRSSEIGLDSLISVDVRSWFLKNFHVRIPVLKIMGNDTMANLAKHVAENVPPELIPQIGAGKSQDVPAHPPATSSVPPSKGPASTDEHGQQSLAATTVDQSRSPSPPGDELMLVDLLARLTMMRNPRLLADFADLALQAGNSPAAKSQPEVVLLTGVSGLLGNHLLNHLLEENQVEKVICVAVRQLSERLVSKQLPQHERVSYFKGDLRSVRLGLSMEDAAAIFSEVDVIHDGADTSHLEYYPSIKSANVDSTLWLTRMCLPHQIPMHYVSSVGC</sequence>
<dbReference type="SMART" id="SM00823">
    <property type="entry name" value="PKS_PP"/>
    <property type="match status" value="1"/>
</dbReference>
<dbReference type="PROSITE" id="PS52004">
    <property type="entry name" value="KS3_2"/>
    <property type="match status" value="1"/>
</dbReference>
<dbReference type="PROSITE" id="PS50075">
    <property type="entry name" value="CARRIER"/>
    <property type="match status" value="1"/>
</dbReference>
<dbReference type="GO" id="GO:0004312">
    <property type="term" value="F:fatty acid synthase activity"/>
    <property type="evidence" value="ECO:0007669"/>
    <property type="project" value="TreeGrafter"/>
</dbReference>
<keyword evidence="4" id="KW-0808">Transferase</keyword>
<dbReference type="InterPro" id="IPR057326">
    <property type="entry name" value="KR_dom"/>
</dbReference>
<dbReference type="SUPFAM" id="SSF52151">
    <property type="entry name" value="FabD/lysophospholipase-like"/>
    <property type="match status" value="1"/>
</dbReference>
<dbReference type="PANTHER" id="PTHR43775">
    <property type="entry name" value="FATTY ACID SYNTHASE"/>
    <property type="match status" value="1"/>
</dbReference>
<gene>
    <name evidence="12" type="ORF">BCR38DRAFT_411149</name>
</gene>
<organism evidence="12 13">
    <name type="scientific">Pseudomassariella vexata</name>
    <dbReference type="NCBI Taxonomy" id="1141098"/>
    <lineage>
        <taxon>Eukaryota</taxon>
        <taxon>Fungi</taxon>
        <taxon>Dikarya</taxon>
        <taxon>Ascomycota</taxon>
        <taxon>Pezizomycotina</taxon>
        <taxon>Sordariomycetes</taxon>
        <taxon>Xylariomycetidae</taxon>
        <taxon>Amphisphaeriales</taxon>
        <taxon>Pseudomassariaceae</taxon>
        <taxon>Pseudomassariella</taxon>
    </lineage>
</organism>
<dbReference type="Pfam" id="PF21089">
    <property type="entry name" value="PKS_DH_N"/>
    <property type="match status" value="1"/>
</dbReference>
<feature type="region of interest" description="N-terminal hotdog fold" evidence="7">
    <location>
        <begin position="924"/>
        <end position="1056"/>
    </location>
</feature>
<dbReference type="SUPFAM" id="SSF53901">
    <property type="entry name" value="Thiolase-like"/>
    <property type="match status" value="1"/>
</dbReference>
<dbReference type="SMART" id="SM00827">
    <property type="entry name" value="PKS_AT"/>
    <property type="match status" value="1"/>
</dbReference>
<dbReference type="STRING" id="1141098.A0A1Y2DRG3"/>
<dbReference type="GO" id="GO:0031177">
    <property type="term" value="F:phosphopantetheine binding"/>
    <property type="evidence" value="ECO:0007669"/>
    <property type="project" value="InterPro"/>
</dbReference>
<dbReference type="Pfam" id="PF16197">
    <property type="entry name" value="KAsynt_C_assoc"/>
    <property type="match status" value="1"/>
</dbReference>
<evidence type="ECO:0000313" key="12">
    <source>
        <dbReference type="EMBL" id="ORY61265.1"/>
    </source>
</evidence>
<dbReference type="SMART" id="SM00825">
    <property type="entry name" value="PKS_KS"/>
    <property type="match status" value="1"/>
</dbReference>
<evidence type="ECO:0000256" key="7">
    <source>
        <dbReference type="PROSITE-ProRule" id="PRU01363"/>
    </source>
</evidence>